<evidence type="ECO:0000256" key="4">
    <source>
        <dbReference type="ARBA" id="ARBA00022993"/>
    </source>
</evidence>
<keyword evidence="5 7" id="KW-0418">Kinase</keyword>
<comment type="catalytic activity">
    <reaction evidence="5">
        <text>3'-dephospho-CoA + ATP = ADP + CoA + H(+)</text>
        <dbReference type="Rhea" id="RHEA:18245"/>
        <dbReference type="ChEBI" id="CHEBI:15378"/>
        <dbReference type="ChEBI" id="CHEBI:30616"/>
        <dbReference type="ChEBI" id="CHEBI:57287"/>
        <dbReference type="ChEBI" id="CHEBI:57328"/>
        <dbReference type="ChEBI" id="CHEBI:456216"/>
        <dbReference type="EC" id="2.7.1.24"/>
    </reaction>
</comment>
<dbReference type="RefSeq" id="WP_346761380.1">
    <property type="nucleotide sequence ID" value="NZ_JAUJEB010000007.1"/>
</dbReference>
<gene>
    <name evidence="5 7" type="primary">coaE</name>
    <name evidence="7" type="ORF">QQ020_28465</name>
</gene>
<evidence type="ECO:0000256" key="1">
    <source>
        <dbReference type="ARBA" id="ARBA00009018"/>
    </source>
</evidence>
<comment type="function">
    <text evidence="5">Catalyzes the phosphorylation of the 3'-hydroxyl group of dephosphocoenzyme A to form coenzyme A.</text>
</comment>
<comment type="subcellular location">
    <subcellularLocation>
        <location evidence="5">Cytoplasm</location>
    </subcellularLocation>
</comment>
<keyword evidence="8" id="KW-1185">Reference proteome</keyword>
<accession>A0ABT8LFT5</accession>
<feature type="binding site" evidence="5">
    <location>
        <begin position="15"/>
        <end position="20"/>
    </location>
    <ligand>
        <name>ATP</name>
        <dbReference type="ChEBI" id="CHEBI:30616"/>
    </ligand>
</feature>
<reference evidence="7" key="1">
    <citation type="submission" date="2023-06" db="EMBL/GenBank/DDBJ databases">
        <title>Genomic of Agaribacillus aureum.</title>
        <authorList>
            <person name="Wang G."/>
        </authorList>
    </citation>
    <scope>NUCLEOTIDE SEQUENCE</scope>
    <source>
        <strain evidence="7">BMA12</strain>
    </source>
</reference>
<name>A0ABT8LFT5_9BACT</name>
<evidence type="ECO:0000256" key="5">
    <source>
        <dbReference type="HAMAP-Rule" id="MF_00376"/>
    </source>
</evidence>
<comment type="caution">
    <text evidence="7">The sequence shown here is derived from an EMBL/GenBank/DDBJ whole genome shotgun (WGS) entry which is preliminary data.</text>
</comment>
<dbReference type="EMBL" id="JAUJEB010000007">
    <property type="protein sequence ID" value="MDN5216046.1"/>
    <property type="molecule type" value="Genomic_DNA"/>
</dbReference>
<dbReference type="NCBIfam" id="TIGR00152">
    <property type="entry name" value="dephospho-CoA kinase"/>
    <property type="match status" value="1"/>
</dbReference>
<keyword evidence="5 7" id="KW-0808">Transferase</keyword>
<dbReference type="Proteomes" id="UP001172083">
    <property type="component" value="Unassembled WGS sequence"/>
</dbReference>
<dbReference type="EC" id="2.7.1.24" evidence="5 6"/>
<dbReference type="GO" id="GO:0004140">
    <property type="term" value="F:dephospho-CoA kinase activity"/>
    <property type="evidence" value="ECO:0007669"/>
    <property type="project" value="UniProtKB-EC"/>
</dbReference>
<keyword evidence="2 5" id="KW-0547">Nucleotide-binding</keyword>
<evidence type="ECO:0000256" key="6">
    <source>
        <dbReference type="NCBIfam" id="TIGR00152"/>
    </source>
</evidence>
<dbReference type="InterPro" id="IPR027417">
    <property type="entry name" value="P-loop_NTPase"/>
</dbReference>
<dbReference type="PANTHER" id="PTHR10695:SF46">
    <property type="entry name" value="BIFUNCTIONAL COENZYME A SYNTHASE-RELATED"/>
    <property type="match status" value="1"/>
</dbReference>
<dbReference type="Gene3D" id="3.40.50.300">
    <property type="entry name" value="P-loop containing nucleotide triphosphate hydrolases"/>
    <property type="match status" value="1"/>
</dbReference>
<dbReference type="PANTHER" id="PTHR10695">
    <property type="entry name" value="DEPHOSPHO-COA KINASE-RELATED"/>
    <property type="match status" value="1"/>
</dbReference>
<dbReference type="PROSITE" id="PS51219">
    <property type="entry name" value="DPCK"/>
    <property type="match status" value="1"/>
</dbReference>
<keyword evidence="3 5" id="KW-0067">ATP-binding</keyword>
<dbReference type="CDD" id="cd02022">
    <property type="entry name" value="DPCK"/>
    <property type="match status" value="1"/>
</dbReference>
<dbReference type="HAMAP" id="MF_00376">
    <property type="entry name" value="Dephospho_CoA_kinase"/>
    <property type="match status" value="1"/>
</dbReference>
<evidence type="ECO:0000256" key="3">
    <source>
        <dbReference type="ARBA" id="ARBA00022840"/>
    </source>
</evidence>
<sequence>MASNPLLVGITGGIGAGKSIICKIFQCLGVPVYQADDRARWLMTHDTSLISEIKSHFGPSAYFEDGRLNSTFLASEVFHDKKKLDLLNNLVHPNVGKDFEYWVQENGQLPYLIKEAALLFESGSYKELDKVINVDAPADIRKKRVAARDKHRIEADIQAIMDRQLGDEQRKTMADFVITNNDRDLVIPQVLALHRQFISGKGN</sequence>
<protein>
    <recommendedName>
        <fullName evidence="5 6">Dephospho-CoA kinase</fullName>
        <ecNumber evidence="5 6">2.7.1.24</ecNumber>
    </recommendedName>
    <alternativeName>
        <fullName evidence="5">Dephosphocoenzyme A kinase</fullName>
    </alternativeName>
</protein>
<evidence type="ECO:0000256" key="2">
    <source>
        <dbReference type="ARBA" id="ARBA00022741"/>
    </source>
</evidence>
<comment type="pathway">
    <text evidence="5">Cofactor biosynthesis; coenzyme A biosynthesis; CoA from (R)-pantothenate: step 5/5.</text>
</comment>
<dbReference type="SUPFAM" id="SSF52540">
    <property type="entry name" value="P-loop containing nucleoside triphosphate hydrolases"/>
    <property type="match status" value="1"/>
</dbReference>
<evidence type="ECO:0000313" key="8">
    <source>
        <dbReference type="Proteomes" id="UP001172083"/>
    </source>
</evidence>
<dbReference type="InterPro" id="IPR001977">
    <property type="entry name" value="Depp_CoAkinase"/>
</dbReference>
<evidence type="ECO:0000313" key="7">
    <source>
        <dbReference type="EMBL" id="MDN5216046.1"/>
    </source>
</evidence>
<keyword evidence="4 5" id="KW-0173">Coenzyme A biosynthesis</keyword>
<dbReference type="Pfam" id="PF01121">
    <property type="entry name" value="CoaE"/>
    <property type="match status" value="1"/>
</dbReference>
<comment type="similarity">
    <text evidence="1 5">Belongs to the CoaE family.</text>
</comment>
<organism evidence="7 8">
    <name type="scientific">Agaribacillus aureus</name>
    <dbReference type="NCBI Taxonomy" id="3051825"/>
    <lineage>
        <taxon>Bacteria</taxon>
        <taxon>Pseudomonadati</taxon>
        <taxon>Bacteroidota</taxon>
        <taxon>Cytophagia</taxon>
        <taxon>Cytophagales</taxon>
        <taxon>Splendidivirgaceae</taxon>
        <taxon>Agaribacillus</taxon>
    </lineage>
</organism>
<keyword evidence="5" id="KW-0963">Cytoplasm</keyword>
<proteinExistence type="inferred from homology"/>